<proteinExistence type="predicted"/>
<evidence type="ECO:0000256" key="1">
    <source>
        <dbReference type="SAM" id="MobiDB-lite"/>
    </source>
</evidence>
<dbReference type="OrthoDB" id="428159at2759"/>
<organism evidence="2 3">
    <name type="scientific">Bodo saltans</name>
    <name type="common">Flagellated protozoan</name>
    <dbReference type="NCBI Taxonomy" id="75058"/>
    <lineage>
        <taxon>Eukaryota</taxon>
        <taxon>Discoba</taxon>
        <taxon>Euglenozoa</taxon>
        <taxon>Kinetoplastea</taxon>
        <taxon>Metakinetoplastina</taxon>
        <taxon>Eubodonida</taxon>
        <taxon>Bodonidae</taxon>
        <taxon>Bodo</taxon>
    </lineage>
</organism>
<sequence length="4696" mass="507955">MLEIKIEEIFVSTTDDEWRARFVSDPTMPICKQISLEGLMVKLYHQKDEIDVKATTNDSSPKGTSSKPKWKTCTTLLAGGDATIRAKAPAPQPKPVTPGSPPATPITDVLVQLNPMHMTVTFDAVKHLCAIAESLSSRYVDCSEYRRFLHTLLPSHGNSASLVIRRWKFAILAVKHHLGTRKRILQSDETSNTSARAQSQWEQMKTFCGLRREYIGLFKRLQHVRWLPLLDDKEIARVDHIESILRVDQIIFLRCLAHAELSFERDVDDRQRSLILNAEQKKPAATGSRWTSWMYRGGTTQAPASPVEPATASPSAMYVSLTPAEEREFIVKAFEAEWKIAAEYLFLKGRPHTVGNAAAPAAAAAAATAAAEAAASTASVMRLHFELSLFSLRLLPDLVVDDKQQRDPRYYHVSVLQGLKQSLLIQVGDMQADVNFGSKNVRHVVSSEIGFCKAYLESSWPEDHGGQVTTTPDDSVQPSWSICVLDSTALDPAASFEESTPLTSSFMTLGLTTDHHFEVLVQPLVVRLPLFDEIQWWAAAAQSLVLEITKLPFSSSTNLRASESPVVVAPAATPTAAMKVSIVLRRLALGVVLNVQKSSSAQSEIVCTLTKTEVMIDEHGALTVLLESLEVESTAPVTRGDDDYRVTLLRTGNWKVEVQQTSIDICHSEQIEAWLHLQCVAPIGDAIRGIHALNACRRPLRSRADLRSHTAASRDGEVTDELSPIVSSLLQESFEGVVWFDANSCALRVRNTHTKYSAMNIEWASYWGLRATLAVAGRRLAAVAATPLTRPLPGSPVTSLLQVSFGGLKLSFPVVLTPPANMSEDEFAELTISPSARSQETTSDGGSAALKLRIASSQTDVIDSTSVEIRSIAVTLGCDGGTLLHFPTTDVKLDSRTHTSASALTTSTTVDIRVREISDVVITGALVGSAEVLQAISSTFTAMIPSIPPEIDVVSPPPTTSNDFALTCVFGEGIRVELFETVATPNNSDTIEALVDHLYNIDESSPCKKNERSLLILDIDHLSASVVATDVETRISIDGSIGSLQQVNPVVDGELFPVMGFGTSKSQYSPQKFEMKMSLPSPIITSPLPTQTGPTIPPPAVVVSGLLRGGKLCYNHPFFMKLSGIATDPVLARLSSMSTLPACVRGLTAYGTWVDAWQQSTAKIRAKAPESISSAWTKLDLSVEALEILCATDAAIAVVEETSTSYVRYLLDRVNVGSKLLMHNRRHPFLRTTVNIHGLFAEKDGEAWQSFAESFVGSKSGLYEFIGDAEVQISSNLLCLFDESAQQYLYQYTPSSENSTTLISLKKGGSAHQQATDLPSSSKGTVEMFLTLTQYTSLMSVLFRNILSPLVPTFPTVASPPISVLMFNAPSVCCRIMASERCVFALKLTEGMRFYQVAGGTLAAPQMALDLSLLVVEDCSPSSVDIDRSVPKEKQLLTLVPRLGNQKLVQARRISIRQQQQKDEGGNKVATTDIEVDTVTTTPLVRPLFTLYDGLMNSVVVEMMATGAASASPSLVVNDHNQNVESVQVTARTVVDVRGCTVHFCEPWGEELAELRMDLTRLQIENLSDLSQRMNIDVAEPFTLRHALFDETALSMDDVPYRYQCLVSSSSYRQGHSGGTVAAVAPSQGGELSPIITVAITIPPPVVPPVAFHAGAVFSEQPKPADFGEVVVSARDFVVVGLPQPWLRFLQYINGEFMDIANLTYTPQQRASFGVVPYFGFSGLNIAVENTTILVPCSITSPSLDDISTTTTSQMKRLGNGVELDCFEIGIRQVAASNRFYWSEGAVQRKPHSSIETPTSQQQLQQQQEHQTLASVQEFMLTVNDVAVFHSHHRRPNDIALLTIECVELAAPAVLPTDCITSTPQLEGWRILPISELDGALFRQDLTVTVARATVTAQPLMIPSIQRCLEVMQSSSFLTATDDKYYVIVATKPYVFQQDVKLSAVETVISLIEPPEPCLNSNGLTTRGDTLTSTIAPHRQHQTQSSTMNPVRNSVILSVSIGEINTELATRGSTSTIVLTVPQKLTVTDHDDNVLVCRAPSASEDDGPTCFVHMVTTEINTTSPTHTAPSRNGSTESLPVSSQRILIETANLFVIAQHSAIDSALRLQEFMAHIPEVTQSKGASLPLATEQPASTTQAPLLTVRCRKTALQITNAAVLHIRSATLTPSASPSDTTVASHQIISVDGVTLTRPKSYVSFVEIGSAEVKIGTGDLQVRIQRTRIYNYSSAFFIGVIDAANSLQDYIHLNTKLPVEQDEGYRQTMLISLRDLKVSLFPGGAESPRAPRLDFVFPGFVVRSVQTTSSSDTSIDSEDGSIVYEHPHAQITALPICKGMALTFHLSSNELLATSSTNVKLGPISIVVPIGSVLQNFVEVVATSMVPFSKVVLFPAAPENVDNANEAARRRSHATNDVISTASQVISLVAPKLSIHVCDAVTATHTNTDDAHQHRDVTRTLFGVDIHKVRFEHRITQNTDKVEVSVFEITSVVDRTIQNLLLTASPMPLDDELIPAILVVREVVISSAASQQQGESDGGVMIASAKSSAARVKNDRVTARLHKLDVTISPALLGMINENILERVAIATKRVKEQRAAASVAEAGATNASEAKHSRPAQMSTPKRPTHPFSSSASRHSAVSSSHSRPQSGPSKMGGASSHLLPCAASVISISSMEHVVKQDIVLGGRHGSILYFSKSGSLSAAKHPSTNTIQFIAPAGGVATVYLSYAEGNDGQLYFPIVVEPGLSVLTEGIRFVLPPNSPPSLSLLDFVFMGERSLLHCDNTMVIRAAPSHQAGSISKTPSLFRPPMTTSDVSVRYVKSVEILASIALRCWSFHQSVAVTTEIRGHYRSEAVRRDDLTAVSTDRILLDEQGDLSISNLSIVSDAGNITSEPTGVVLHIGYFKPSDDDDVKIGGPRTSVRAIIPASTFMMSIGHAKLMYDIVGALQRGSEHIGSIDLVGGDTTSDDDDDQPPSEDTAREPSEPPSPVKSTTHNKNNSGTHSLAKRAFVALPSHVAQQSSGASTKSSRVEFGVTAPQFCVIVTDDFFHPIVVASIDNFALQGHTTRAVTDVNLTLSMEVSVRDYPEVPLPLSMSPDGSRLLLSTAPEVAIDYTTIQCGASKELGFAVQIAVAAAEFDATLPVNTLQKLFAYQFSEQKTGAHSFVNNIGVPLLLMSTDVHHSNSAAPSICELPIDVVVKADIFRYDQTLFRVLQTTPQAVRQNNGASASQIPQGQIVDLRWLHSGACVGLAFLASAYQHSLCEIIMRLDTLERKVTFASLVTFVNKLTDCAIVLPSPEEHFTVDPKGGCISAPIPVLQHAMQLCMLSTSHSCQWALLDYVAATSFCQWDTLLGAFCSASDEDLSDAEGGASSATAALMSMKSTSRFDNGVLSFPLTLRRVATQSADHLAHENDGSGLSQETPASSGAPATRCVLLQIHRQAISSYIDASHATGSAAATSTKYEIFVTVAPVTRFVNCVGMDILLRLTSTSAKRFEEVAIKAESGADWFEPIVFDASAPTTIELTVSGTTLRSARPCVLPELPSIDTWIALTDESSREVYLRVCRDAASGHFHFSSAAVVENRTRFAVEVISGLTGALIAGQAEQRGIDPLSSGSDAARLLVGYPRPKMEPVSLRARVCRPGATLSQPFQATSLLPSSLLSCGEGHLVHIFSARREVTDTTQPSNEHNAVLSIPTLLQCPRIILEPTWWLVNQHPSLLLFTQAVGLEEHVSSISPSESHALTTFHASCGADPEIQLCYSADGNPTFEWSPRLPLATLTSVGTCRTIRHKVRPGADTLHSSALVNTPIYANRTSTVANLSGDEQLFTCMKVVTTRHASGSVFVSCHLANSEVLIENRTSSNVIFTTSSKGFKSSPASEQFVVPSFSDTAAAWIGTNPTEPFVLHLHVTTVKGKKHTVALDLLTQSTVRDAMPIGSDGAMWILTTYNAARHMYHVAVVASRMLEGVLVPQPRSMINMEAFCRRIQVHVAACFVHSSQLNQVHSRKQVTLDQLPISTSARRRVLWCCSTDVMQDDGANANTKKLDAKLLTMISRVELDVLRLDIESVYLNACSNGAHQFGEFSVQSLNVHDCSVEAPHFPTILAINGKNLRSSSPLYHSTDEPPQPAITVRAHFGASNVVSSTAIQVHEEQTTFVRATSIQMLQIHIEPIIVKLSDALLFNTRCVATVALLQLAALNDKKQSPSLMVNSTHHRNVPTQCGSVRCRIERLNIDTLQVQFTLHRRSDGRYNPLEGLPIGFLVPSIEEAPLNLGDLVLADVLQAGSTTAECVLNCIIPYFRSRAILQAFKVVGSMELIGNPMMFASNVSSGVRSFVKDTVDLHPWQGTKTLFASTTSSALHSLALLSKVGGRATAALSRDTEWLSARETAQAEQTSLRGRGLLMGFANGVVSGVAGVVRDPVRGIKANGATGFCGGLITGVVGVVSRPVSGMLDGLANTAEDLSTAMKPVDPLLSSGNVGKAGNDATTPVMSSRNFRPFLGSISSELDEVESVVSSVSKTATPGQSPRSATTPNGNSSSSLARSGMFIERNRFLQIACASTNTSPTERERWRSLFQTLGAHNVARHAPWKEFLKYSTPQEFQETVHLAVEGILTRSLVELRSGALLPALTPTAVGDSKETIALEYRIRALNIKTSLGPSDALKFVRLEQFVSIACLSEIKLAMSVDDLQRKAAPVLKDHAEEIVAQLLKASWL</sequence>
<gene>
    <name evidence="2" type="ORF">BSAL_19165</name>
</gene>
<dbReference type="InterPro" id="IPR026847">
    <property type="entry name" value="VPS13"/>
</dbReference>
<dbReference type="OMA" id="VVQLTWR"/>
<feature type="region of interest" description="Disordered" evidence="1">
    <location>
        <begin position="4497"/>
        <end position="4524"/>
    </location>
</feature>
<feature type="region of interest" description="Disordered" evidence="1">
    <location>
        <begin position="2946"/>
        <end position="2990"/>
    </location>
</feature>
<dbReference type="PANTHER" id="PTHR16166">
    <property type="entry name" value="VACUOLAR PROTEIN SORTING-ASSOCIATED PROTEIN VPS13"/>
    <property type="match status" value="1"/>
</dbReference>
<dbReference type="PANTHER" id="PTHR16166:SF144">
    <property type="entry name" value="CHOREIN N-TERMINAL DOMAIN-CONTAINING PROTEIN"/>
    <property type="match status" value="1"/>
</dbReference>
<feature type="compositionally biased region" description="Low complexity" evidence="1">
    <location>
        <begin position="2623"/>
        <end position="2644"/>
    </location>
</feature>
<reference evidence="3" key="1">
    <citation type="submission" date="2015-09" db="EMBL/GenBank/DDBJ databases">
        <authorList>
            <consortium name="Pathogen Informatics"/>
        </authorList>
    </citation>
    <scope>NUCLEOTIDE SEQUENCE [LARGE SCALE GENOMIC DNA]</scope>
    <source>
        <strain evidence="3">Lake Konstanz</strain>
    </source>
</reference>
<feature type="compositionally biased region" description="Polar residues" evidence="1">
    <location>
        <begin position="2979"/>
        <end position="2990"/>
    </location>
</feature>
<evidence type="ECO:0000313" key="3">
    <source>
        <dbReference type="Proteomes" id="UP000051952"/>
    </source>
</evidence>
<dbReference type="GO" id="GO:0006623">
    <property type="term" value="P:protein targeting to vacuole"/>
    <property type="evidence" value="ECO:0007669"/>
    <property type="project" value="TreeGrafter"/>
</dbReference>
<evidence type="ECO:0000313" key="2">
    <source>
        <dbReference type="EMBL" id="CUG89076.1"/>
    </source>
</evidence>
<accession>A0A0S4JG07</accession>
<dbReference type="GO" id="GO:0045053">
    <property type="term" value="P:protein retention in Golgi apparatus"/>
    <property type="evidence" value="ECO:0007669"/>
    <property type="project" value="TreeGrafter"/>
</dbReference>
<protein>
    <submittedName>
        <fullName evidence="2">Uncharacterized protein</fullName>
    </submittedName>
</protein>
<dbReference type="VEuPathDB" id="TriTrypDB:BSAL_19165"/>
<feature type="compositionally biased region" description="Polar residues" evidence="1">
    <location>
        <begin position="4502"/>
        <end position="4524"/>
    </location>
</feature>
<dbReference type="Proteomes" id="UP000051952">
    <property type="component" value="Unassembled WGS sequence"/>
</dbReference>
<feature type="compositionally biased region" description="Acidic residues" evidence="1">
    <location>
        <begin position="2955"/>
        <end position="2964"/>
    </location>
</feature>
<name>A0A0S4JG07_BODSA</name>
<dbReference type="EMBL" id="CYKH01001703">
    <property type="protein sequence ID" value="CUG89076.1"/>
    <property type="molecule type" value="Genomic_DNA"/>
</dbReference>
<keyword evidence="3" id="KW-1185">Reference proteome</keyword>
<feature type="region of interest" description="Disordered" evidence="1">
    <location>
        <begin position="2595"/>
        <end position="2650"/>
    </location>
</feature>